<evidence type="ECO:0000256" key="9">
    <source>
        <dbReference type="ARBA" id="ARBA00023242"/>
    </source>
</evidence>
<keyword evidence="8" id="KW-0694">RNA-binding</keyword>
<evidence type="ECO:0000313" key="15">
    <source>
        <dbReference type="Proteomes" id="UP000285301"/>
    </source>
</evidence>
<dbReference type="AlphaFoldDB" id="A0A3S3PXL5"/>
<reference evidence="14" key="2">
    <citation type="submission" date="2018-11" db="EMBL/GenBank/DDBJ databases">
        <title>Trombidioid mite genomics.</title>
        <authorList>
            <person name="Dong X."/>
        </authorList>
    </citation>
    <scope>NUCLEOTIDE SEQUENCE</scope>
    <source>
        <strain evidence="14">UoL-WK</strain>
    </source>
</reference>
<feature type="region of interest" description="Disordered" evidence="10">
    <location>
        <begin position="1"/>
        <end position="27"/>
    </location>
</feature>
<evidence type="ECO:0000313" key="12">
    <source>
        <dbReference type="EMBL" id="RWS09191.1"/>
    </source>
</evidence>
<dbReference type="GO" id="GO:0005634">
    <property type="term" value="C:nucleus"/>
    <property type="evidence" value="ECO:0007669"/>
    <property type="project" value="UniProtKB-SubCell"/>
</dbReference>
<feature type="domain" description="Snurportin-1 m3G cap-binding" evidence="11">
    <location>
        <begin position="50"/>
        <end position="229"/>
    </location>
</feature>
<comment type="caution">
    <text evidence="14">The sequence shown here is derived from an EMBL/GenBank/DDBJ whole genome shotgun (WGS) entry which is preliminary data.</text>
</comment>
<keyword evidence="15" id="KW-1185">Reference proteome</keyword>
<gene>
    <name evidence="13" type="ORF">B4U79_08481</name>
    <name evidence="12" type="ORF">B4U79_09826</name>
    <name evidence="14" type="ORF">B4U79_13615</name>
</gene>
<keyword evidence="7" id="KW-0963">Cytoplasm</keyword>
<reference evidence="14 15" key="1">
    <citation type="journal article" date="2018" name="Gigascience">
        <title>Genomes of trombidid mites reveal novel predicted allergens and laterally-transferred genes associated with secondary metabolism.</title>
        <authorList>
            <person name="Dong X."/>
            <person name="Chaisiri K."/>
            <person name="Xia D."/>
            <person name="Armstrong S.D."/>
            <person name="Fang Y."/>
            <person name="Donnelly M.J."/>
            <person name="Kadowaki T."/>
            <person name="McGarry J.W."/>
            <person name="Darby A.C."/>
            <person name="Makepeace B.L."/>
        </authorList>
    </citation>
    <scope>NUCLEOTIDE SEQUENCE [LARGE SCALE GENOMIC DNA]</scope>
    <source>
        <strain evidence="14">UoL-WK</strain>
    </source>
</reference>
<evidence type="ECO:0000256" key="1">
    <source>
        <dbReference type="ARBA" id="ARBA00003975"/>
    </source>
</evidence>
<sequence>MRLRHILEGESSSDDNEEDEESTAAMEWKTSHLSSAIGKPQRTKRYKNILMLSEWLLKIPNDFADNWILVLCPIGKRCLVVAAKGQTKAFARNGYMIKCFASRLPGGNRRDGRRYKDGCVLDCIFSEASKTFYVLDVIHWNDVSFYDSEAEFRFFWLTSKLNECPEISDISDLNEYKFVCLNRHKCNLKSVETAVQEKREFTEQIDGLLFFHKKSHYTPGVTPLVCWLKENMIKDVFYTNEDKQQIATCGNDRMES</sequence>
<evidence type="ECO:0000256" key="7">
    <source>
        <dbReference type="ARBA" id="ARBA00022490"/>
    </source>
</evidence>
<dbReference type="InterPro" id="IPR017336">
    <property type="entry name" value="Snurportin-1"/>
</dbReference>
<dbReference type="OrthoDB" id="10003593at2759"/>
<evidence type="ECO:0000256" key="3">
    <source>
        <dbReference type="ARBA" id="ARBA00004496"/>
    </source>
</evidence>
<evidence type="ECO:0000259" key="11">
    <source>
        <dbReference type="Pfam" id="PF21974"/>
    </source>
</evidence>
<organism evidence="14 15">
    <name type="scientific">Dinothrombium tinctorium</name>
    <dbReference type="NCBI Taxonomy" id="1965070"/>
    <lineage>
        <taxon>Eukaryota</taxon>
        <taxon>Metazoa</taxon>
        <taxon>Ecdysozoa</taxon>
        <taxon>Arthropoda</taxon>
        <taxon>Chelicerata</taxon>
        <taxon>Arachnida</taxon>
        <taxon>Acari</taxon>
        <taxon>Acariformes</taxon>
        <taxon>Trombidiformes</taxon>
        <taxon>Prostigmata</taxon>
        <taxon>Anystina</taxon>
        <taxon>Parasitengona</taxon>
        <taxon>Trombidioidea</taxon>
        <taxon>Trombidiidae</taxon>
        <taxon>Dinothrombium</taxon>
    </lineage>
</organism>
<evidence type="ECO:0000256" key="10">
    <source>
        <dbReference type="SAM" id="MobiDB-lite"/>
    </source>
</evidence>
<evidence type="ECO:0000256" key="2">
    <source>
        <dbReference type="ARBA" id="ARBA00004123"/>
    </source>
</evidence>
<dbReference type="PANTHER" id="PTHR13403:SF6">
    <property type="entry name" value="SNURPORTIN-1"/>
    <property type="match status" value="1"/>
</dbReference>
<keyword evidence="9" id="KW-0539">Nucleus</keyword>
<dbReference type="Pfam" id="PF21974">
    <property type="entry name" value="SPN1_m3Gcap_bd"/>
    <property type="match status" value="1"/>
</dbReference>
<accession>A0A3S3PXL5</accession>
<evidence type="ECO:0000313" key="14">
    <source>
        <dbReference type="EMBL" id="RWS10037.1"/>
    </source>
</evidence>
<dbReference type="CDD" id="cd09232">
    <property type="entry name" value="Snurportin-1_C"/>
    <property type="match status" value="1"/>
</dbReference>
<comment type="subcellular location">
    <subcellularLocation>
        <location evidence="3">Cytoplasm</location>
    </subcellularLocation>
    <subcellularLocation>
        <location evidence="2">Nucleus</location>
    </subcellularLocation>
</comment>
<comment type="function">
    <text evidence="1">Functions as an U snRNP-specific nuclear import adapter. Involved in the trimethylguanosine (m3G)-cap-dependent nuclear import of U snRNPs. Binds specifically to the terminal m3G-cap U snRNAs.</text>
</comment>
<dbReference type="Gene3D" id="3.30.470.30">
    <property type="entry name" value="DNA ligase/mRNA capping enzyme"/>
    <property type="match status" value="1"/>
</dbReference>
<evidence type="ECO:0000256" key="4">
    <source>
        <dbReference type="ARBA" id="ARBA00007540"/>
    </source>
</evidence>
<name>A0A3S3PXL5_9ACAR</name>
<dbReference type="STRING" id="1965070.A0A3S3PXL5"/>
<evidence type="ECO:0000313" key="13">
    <source>
        <dbReference type="EMBL" id="RWS09840.1"/>
    </source>
</evidence>
<dbReference type="EMBL" id="NCKU01002320">
    <property type="protein sequence ID" value="RWS09840.1"/>
    <property type="molecule type" value="Genomic_DNA"/>
</dbReference>
<dbReference type="EMBL" id="NCKU01002619">
    <property type="protein sequence ID" value="RWS09191.1"/>
    <property type="molecule type" value="Genomic_DNA"/>
</dbReference>
<dbReference type="InterPro" id="IPR047857">
    <property type="entry name" value="Snurportin1_C"/>
</dbReference>
<dbReference type="SUPFAM" id="SSF56091">
    <property type="entry name" value="DNA ligase/mRNA capping enzyme, catalytic domain"/>
    <property type="match status" value="1"/>
</dbReference>
<proteinExistence type="inferred from homology"/>
<dbReference type="GO" id="GO:0061015">
    <property type="term" value="P:snRNA import into nucleus"/>
    <property type="evidence" value="ECO:0007669"/>
    <property type="project" value="InterPro"/>
</dbReference>
<evidence type="ECO:0000256" key="6">
    <source>
        <dbReference type="ARBA" id="ARBA00022448"/>
    </source>
</evidence>
<feature type="compositionally biased region" description="Acidic residues" evidence="10">
    <location>
        <begin position="11"/>
        <end position="22"/>
    </location>
</feature>
<dbReference type="GO" id="GO:0005737">
    <property type="term" value="C:cytoplasm"/>
    <property type="evidence" value="ECO:0007669"/>
    <property type="project" value="UniProtKB-SubCell"/>
</dbReference>
<comment type="similarity">
    <text evidence="4">Belongs to the snurportin family.</text>
</comment>
<evidence type="ECO:0000256" key="5">
    <source>
        <dbReference type="ARBA" id="ARBA00016034"/>
    </source>
</evidence>
<keyword evidence="6" id="KW-0813">Transport</keyword>
<dbReference type="GO" id="GO:0003723">
    <property type="term" value="F:RNA binding"/>
    <property type="evidence" value="ECO:0007669"/>
    <property type="project" value="UniProtKB-KW"/>
</dbReference>
<protein>
    <recommendedName>
        <fullName evidence="5">Snurportin-1</fullName>
    </recommendedName>
</protein>
<dbReference type="PANTHER" id="PTHR13403">
    <property type="entry name" value="SNURPORTIN1 RNUT1 PROTEIN RNA, U TRANSPORTER 1"/>
    <property type="match status" value="1"/>
</dbReference>
<evidence type="ECO:0000256" key="8">
    <source>
        <dbReference type="ARBA" id="ARBA00022884"/>
    </source>
</evidence>
<dbReference type="EMBL" id="NCKU01002248">
    <property type="protein sequence ID" value="RWS10037.1"/>
    <property type="molecule type" value="Genomic_DNA"/>
</dbReference>
<dbReference type="Proteomes" id="UP000285301">
    <property type="component" value="Unassembled WGS sequence"/>
</dbReference>